<feature type="transmembrane region" description="Helical" evidence="6">
    <location>
        <begin position="231"/>
        <end position="255"/>
    </location>
</feature>
<evidence type="ECO:0000256" key="6">
    <source>
        <dbReference type="SAM" id="Phobius"/>
    </source>
</evidence>
<accession>A0A9D2U7V7</accession>
<evidence type="ECO:0000256" key="3">
    <source>
        <dbReference type="ARBA" id="ARBA00022692"/>
    </source>
</evidence>
<feature type="transmembrane region" description="Helical" evidence="6">
    <location>
        <begin position="144"/>
        <end position="163"/>
    </location>
</feature>
<feature type="transmembrane region" description="Helical" evidence="6">
    <location>
        <begin position="202"/>
        <end position="225"/>
    </location>
</feature>
<dbReference type="AlphaFoldDB" id="A0A9D2U7V7"/>
<dbReference type="EMBL" id="DWUQ01000108">
    <property type="protein sequence ID" value="HJD44461.1"/>
    <property type="molecule type" value="Genomic_DNA"/>
</dbReference>
<dbReference type="Pfam" id="PF00892">
    <property type="entry name" value="EamA"/>
    <property type="match status" value="2"/>
</dbReference>
<feature type="transmembrane region" description="Helical" evidence="6">
    <location>
        <begin position="16"/>
        <end position="36"/>
    </location>
</feature>
<evidence type="ECO:0000256" key="5">
    <source>
        <dbReference type="ARBA" id="ARBA00023136"/>
    </source>
</evidence>
<keyword evidence="4 6" id="KW-1133">Transmembrane helix</keyword>
<name>A0A9D2U7V7_9BURK</name>
<evidence type="ECO:0000313" key="9">
    <source>
        <dbReference type="Proteomes" id="UP000823889"/>
    </source>
</evidence>
<comment type="subcellular location">
    <subcellularLocation>
        <location evidence="1">Cell membrane</location>
        <topology evidence="1">Multi-pass membrane protein</topology>
    </subcellularLocation>
</comment>
<feature type="transmembrane region" description="Helical" evidence="6">
    <location>
        <begin position="289"/>
        <end position="306"/>
    </location>
</feature>
<keyword evidence="2" id="KW-1003">Cell membrane</keyword>
<dbReference type="SUPFAM" id="SSF103481">
    <property type="entry name" value="Multidrug resistance efflux transporter EmrE"/>
    <property type="match status" value="2"/>
</dbReference>
<feature type="transmembrane region" description="Helical" evidence="6">
    <location>
        <begin position="169"/>
        <end position="190"/>
    </location>
</feature>
<proteinExistence type="predicted"/>
<dbReference type="InterPro" id="IPR000620">
    <property type="entry name" value="EamA_dom"/>
</dbReference>
<evidence type="ECO:0000313" key="8">
    <source>
        <dbReference type="EMBL" id="HJD44461.1"/>
    </source>
</evidence>
<dbReference type="PANTHER" id="PTHR32322:SF18">
    <property type="entry name" value="S-ADENOSYLMETHIONINE_S-ADENOSYLHOMOCYSTEINE TRANSPORTER"/>
    <property type="match status" value="1"/>
</dbReference>
<dbReference type="Proteomes" id="UP000823889">
    <property type="component" value="Unassembled WGS sequence"/>
</dbReference>
<feature type="transmembrane region" description="Helical" evidence="6">
    <location>
        <begin position="118"/>
        <end position="135"/>
    </location>
</feature>
<dbReference type="InterPro" id="IPR037185">
    <property type="entry name" value="EmrE-like"/>
</dbReference>
<keyword evidence="5 6" id="KW-0472">Membrane</keyword>
<feature type="transmembrane region" description="Helical" evidence="6">
    <location>
        <begin position="88"/>
        <end position="112"/>
    </location>
</feature>
<dbReference type="PANTHER" id="PTHR32322">
    <property type="entry name" value="INNER MEMBRANE TRANSPORTER"/>
    <property type="match status" value="1"/>
</dbReference>
<evidence type="ECO:0000256" key="2">
    <source>
        <dbReference type="ARBA" id="ARBA00022475"/>
    </source>
</evidence>
<gene>
    <name evidence="8" type="ORF">H9906_05445</name>
</gene>
<reference evidence="8" key="2">
    <citation type="submission" date="2021-04" db="EMBL/GenBank/DDBJ databases">
        <authorList>
            <person name="Gilroy R."/>
        </authorList>
    </citation>
    <scope>NUCLEOTIDE SEQUENCE</scope>
    <source>
        <strain evidence="8">9264</strain>
    </source>
</reference>
<evidence type="ECO:0000256" key="4">
    <source>
        <dbReference type="ARBA" id="ARBA00022989"/>
    </source>
</evidence>
<dbReference type="GO" id="GO:0005886">
    <property type="term" value="C:plasma membrane"/>
    <property type="evidence" value="ECO:0007669"/>
    <property type="project" value="UniProtKB-SubCell"/>
</dbReference>
<feature type="domain" description="EamA" evidence="7">
    <location>
        <begin position="171"/>
        <end position="306"/>
    </location>
</feature>
<evidence type="ECO:0000259" key="7">
    <source>
        <dbReference type="Pfam" id="PF00892"/>
    </source>
</evidence>
<keyword evidence="3 6" id="KW-0812">Transmembrane</keyword>
<protein>
    <submittedName>
        <fullName evidence="8">DMT family transporter</fullName>
    </submittedName>
</protein>
<feature type="domain" description="EamA" evidence="7">
    <location>
        <begin position="18"/>
        <end position="158"/>
    </location>
</feature>
<comment type="caution">
    <text evidence="8">The sequence shown here is derived from an EMBL/GenBank/DDBJ whole genome shotgun (WGS) entry which is preliminary data.</text>
</comment>
<feature type="transmembrane region" description="Helical" evidence="6">
    <location>
        <begin position="48"/>
        <end position="68"/>
    </location>
</feature>
<organism evidence="8 9">
    <name type="scientific">Candidatus Paenalcaligenes intestinipullorum</name>
    <dbReference type="NCBI Taxonomy" id="2838718"/>
    <lineage>
        <taxon>Bacteria</taxon>
        <taxon>Pseudomonadati</taxon>
        <taxon>Pseudomonadota</taxon>
        <taxon>Betaproteobacteria</taxon>
        <taxon>Burkholderiales</taxon>
        <taxon>Alcaligenaceae</taxon>
        <taxon>Paenalcaligenes</taxon>
    </lineage>
</organism>
<evidence type="ECO:0000256" key="1">
    <source>
        <dbReference type="ARBA" id="ARBA00004651"/>
    </source>
</evidence>
<dbReference type="InterPro" id="IPR050638">
    <property type="entry name" value="AA-Vitamin_Transporters"/>
</dbReference>
<sequence length="308" mass="33881">MSSVAAPALELPRRQFWIGFFLAGLGSILFSAKAIVAKLTYAYGVDALVVIGFRMLLALPFFLVIALWQAWQAKQGKQVKLTWRQRWLVLLLGFLGYYLASLLNFIGLQYISANLERLILFLSPTFVLIFSAIFLKKPILPKQWLALALSYLGVGLVFMQDLNLTGDDVVLGAACVLGSVLSYSAYLISSGELLRRIGSTRLVAYAMSTSAVYTLLHFFLVYGWAGLEQPAGVYGLSLLHAVFHTVAPTFMTMWAVERIGAPMTSQLGLLGPVSIPFLAYWFLGEPITLIQVCGTLLVLTGAIVLSRR</sequence>
<reference evidence="8" key="1">
    <citation type="journal article" date="2021" name="PeerJ">
        <title>Extensive microbial diversity within the chicken gut microbiome revealed by metagenomics and culture.</title>
        <authorList>
            <person name="Gilroy R."/>
            <person name="Ravi A."/>
            <person name="Getino M."/>
            <person name="Pursley I."/>
            <person name="Horton D.L."/>
            <person name="Alikhan N.F."/>
            <person name="Baker D."/>
            <person name="Gharbi K."/>
            <person name="Hall N."/>
            <person name="Watson M."/>
            <person name="Adriaenssens E.M."/>
            <person name="Foster-Nyarko E."/>
            <person name="Jarju S."/>
            <person name="Secka A."/>
            <person name="Antonio M."/>
            <person name="Oren A."/>
            <person name="Chaudhuri R.R."/>
            <person name="La Ragione R."/>
            <person name="Hildebrand F."/>
            <person name="Pallen M.J."/>
        </authorList>
    </citation>
    <scope>NUCLEOTIDE SEQUENCE</scope>
    <source>
        <strain evidence="8">9264</strain>
    </source>
</reference>